<evidence type="ECO:0000313" key="1">
    <source>
        <dbReference type="EMBL" id="GAG84726.1"/>
    </source>
</evidence>
<name>X1CKJ3_9ZZZZ</name>
<protein>
    <submittedName>
        <fullName evidence="1">Uncharacterized protein</fullName>
    </submittedName>
</protein>
<comment type="caution">
    <text evidence="1">The sequence shown here is derived from an EMBL/GenBank/DDBJ whole genome shotgun (WGS) entry which is preliminary data.</text>
</comment>
<dbReference type="AlphaFoldDB" id="X1CKJ3"/>
<gene>
    <name evidence="1" type="ORF">S01H4_34083</name>
</gene>
<accession>X1CKJ3</accession>
<dbReference type="EMBL" id="BART01018005">
    <property type="protein sequence ID" value="GAG84726.1"/>
    <property type="molecule type" value="Genomic_DNA"/>
</dbReference>
<proteinExistence type="predicted"/>
<organism evidence="1">
    <name type="scientific">marine sediment metagenome</name>
    <dbReference type="NCBI Taxonomy" id="412755"/>
    <lineage>
        <taxon>unclassified sequences</taxon>
        <taxon>metagenomes</taxon>
        <taxon>ecological metagenomes</taxon>
    </lineage>
</organism>
<reference evidence="1" key="1">
    <citation type="journal article" date="2014" name="Front. Microbiol.">
        <title>High frequency of phylogenetically diverse reductive dehalogenase-homologous genes in deep subseafloor sedimentary metagenomes.</title>
        <authorList>
            <person name="Kawai M."/>
            <person name="Futagami T."/>
            <person name="Toyoda A."/>
            <person name="Takaki Y."/>
            <person name="Nishi S."/>
            <person name="Hori S."/>
            <person name="Arai W."/>
            <person name="Tsubouchi T."/>
            <person name="Morono Y."/>
            <person name="Uchiyama I."/>
            <person name="Ito T."/>
            <person name="Fujiyama A."/>
            <person name="Inagaki F."/>
            <person name="Takami H."/>
        </authorList>
    </citation>
    <scope>NUCLEOTIDE SEQUENCE</scope>
    <source>
        <strain evidence="1">Expedition CK06-06</strain>
    </source>
</reference>
<sequence length="137" mass="15552">MEGKDTLNPQSFIEQILFSTLRVELLNDRDELQSIGTGFLVKVDFPQNQSESLVLLVSNRHVLTGSNRFNITFHRRKTNSDLPELGQTLKYFASNLMTAWLALPSFGGSLIFTTKVSPAWLTSSFFELGFTLTWIFN</sequence>